<keyword evidence="3" id="KW-1185">Reference proteome</keyword>
<dbReference type="AlphaFoldDB" id="A0AA39XI37"/>
<proteinExistence type="predicted"/>
<accession>A0AA39XI37</accession>
<evidence type="ECO:0000313" key="3">
    <source>
        <dbReference type="Proteomes" id="UP001174934"/>
    </source>
</evidence>
<comment type="caution">
    <text evidence="2">The sequence shown here is derived from an EMBL/GenBank/DDBJ whole genome shotgun (WGS) entry which is preliminary data.</text>
</comment>
<protein>
    <submittedName>
        <fullName evidence="2">Uncharacterized protein</fullName>
    </submittedName>
</protein>
<evidence type="ECO:0000313" key="2">
    <source>
        <dbReference type="EMBL" id="KAK0634423.1"/>
    </source>
</evidence>
<reference evidence="2" key="1">
    <citation type="submission" date="2023-06" db="EMBL/GenBank/DDBJ databases">
        <title>Genome-scale phylogeny and comparative genomics of the fungal order Sordariales.</title>
        <authorList>
            <consortium name="Lawrence Berkeley National Laboratory"/>
            <person name="Hensen N."/>
            <person name="Bonometti L."/>
            <person name="Westerberg I."/>
            <person name="Brannstrom I.O."/>
            <person name="Guillou S."/>
            <person name="Cros-Aarteil S."/>
            <person name="Calhoun S."/>
            <person name="Haridas S."/>
            <person name="Kuo A."/>
            <person name="Mondo S."/>
            <person name="Pangilinan J."/>
            <person name="Riley R."/>
            <person name="LaButti K."/>
            <person name="Andreopoulos B."/>
            <person name="Lipzen A."/>
            <person name="Chen C."/>
            <person name="Yanf M."/>
            <person name="Daum C."/>
            <person name="Ng V."/>
            <person name="Clum A."/>
            <person name="Steindorff A."/>
            <person name="Ohm R."/>
            <person name="Martin F."/>
            <person name="Silar P."/>
            <person name="Natvig D."/>
            <person name="Lalanne C."/>
            <person name="Gautier V."/>
            <person name="Ament-velasquez S.L."/>
            <person name="Kruys A."/>
            <person name="Hutchinson M.I."/>
            <person name="Powell A.J."/>
            <person name="Barry K."/>
            <person name="Miller A.N."/>
            <person name="Grigoriev I.V."/>
            <person name="Debuchy R."/>
            <person name="Gladieux P."/>
            <person name="Thoren M.H."/>
            <person name="Johannesson H."/>
        </authorList>
    </citation>
    <scope>NUCLEOTIDE SEQUENCE</scope>
    <source>
        <strain evidence="2">SMH3391-2</strain>
    </source>
</reference>
<organism evidence="2 3">
    <name type="scientific">Bombardia bombarda</name>
    <dbReference type="NCBI Taxonomy" id="252184"/>
    <lineage>
        <taxon>Eukaryota</taxon>
        <taxon>Fungi</taxon>
        <taxon>Dikarya</taxon>
        <taxon>Ascomycota</taxon>
        <taxon>Pezizomycotina</taxon>
        <taxon>Sordariomycetes</taxon>
        <taxon>Sordariomycetidae</taxon>
        <taxon>Sordariales</taxon>
        <taxon>Lasiosphaeriaceae</taxon>
        <taxon>Bombardia</taxon>
    </lineage>
</organism>
<dbReference type="Proteomes" id="UP001174934">
    <property type="component" value="Unassembled WGS sequence"/>
</dbReference>
<gene>
    <name evidence="2" type="ORF">B0T17DRAFT_594286</name>
</gene>
<feature type="compositionally biased region" description="Basic and acidic residues" evidence="1">
    <location>
        <begin position="114"/>
        <end position="128"/>
    </location>
</feature>
<sequence>MAPAHTGTRAADEGPRLPPCGAAKLAQGQRLPGLSCLGGVLGSASIANSSLHLHTNTATEIEHHPQQGASRRSQLIPLWILDWTDLTLRIRPQSIWLAVHSPARSPASAPRNNKQGEKKQGKQGKCEISRPPANRGKGLAEVVPRRRDTRTSSLPGRDMVMVRGKVNVISLVPAGTQKGGCVLFPKSGSGYILESLVGFGVRGIDQSDLRRVEVSDPRAKGGQSK</sequence>
<dbReference type="EMBL" id="JAULSR010000001">
    <property type="protein sequence ID" value="KAK0634423.1"/>
    <property type="molecule type" value="Genomic_DNA"/>
</dbReference>
<evidence type="ECO:0000256" key="1">
    <source>
        <dbReference type="SAM" id="MobiDB-lite"/>
    </source>
</evidence>
<feature type="region of interest" description="Disordered" evidence="1">
    <location>
        <begin position="101"/>
        <end position="139"/>
    </location>
</feature>
<name>A0AA39XI37_9PEZI</name>